<dbReference type="Pfam" id="PF08388">
    <property type="entry name" value="GIIM"/>
    <property type="match status" value="1"/>
</dbReference>
<comment type="caution">
    <text evidence="3">The sequence shown here is derived from an EMBL/GenBank/DDBJ whole genome shotgun (WGS) entry which is preliminary data.</text>
</comment>
<keyword evidence="3" id="KW-0548">Nucleotidyltransferase</keyword>
<evidence type="ECO:0000313" key="3">
    <source>
        <dbReference type="EMBL" id="SOE82750.1"/>
    </source>
</evidence>
<reference evidence="3 4" key="1">
    <citation type="submission" date="2017-09" db="EMBL/GenBank/DDBJ databases">
        <authorList>
            <person name="Varghese N."/>
            <person name="Submissions S."/>
        </authorList>
    </citation>
    <scope>NUCLEOTIDE SEQUENCE [LARGE SCALE GENOMIC DNA]</scope>
    <source>
        <strain evidence="3 4">OK806</strain>
    </source>
</reference>
<dbReference type="PANTHER" id="PTHR34047:SF8">
    <property type="entry name" value="PROTEIN YKFC"/>
    <property type="match status" value="1"/>
</dbReference>
<keyword evidence="4" id="KW-1185">Reference proteome</keyword>
<protein>
    <submittedName>
        <fullName evidence="3">RNA-directed DNA polymerase</fullName>
    </submittedName>
</protein>
<dbReference type="Gene3D" id="1.10.30.50">
    <property type="match status" value="1"/>
</dbReference>
<evidence type="ECO:0000313" key="4">
    <source>
        <dbReference type="Proteomes" id="UP000219522"/>
    </source>
</evidence>
<comment type="similarity">
    <text evidence="1">Belongs to the bacterial reverse transcriptase family.</text>
</comment>
<sequence>MKVSGRKTGSALSHAPGDWYAVDWRRVERNVRGMQIRIAKATREGKWRKVKALQRMLTRTLSAKLYAVRRVTQNQGARTAGVDRELWDTPENRRLAVDRLKRRGYRPLPLRRVFIPKANGKERPLGIPTMHDRAMQALYLLALEPVAESTSDPNSYGFRQNRSTADAMGQLRVCLSRKDSSQWVLEADIKGCFDYINHDWLERNVPMDTAILRKWLKAGLIYKGQLQATEAGTPQGGIISPTLANVTLNGLERELDAHLRAQFGVAKAKKLKINLVRYADDFVITGVSKEILATEVRPWIEAFLAARGLQLSEEKTRITHIDDGFDFLGWNFRKYAGKFLIKPSKKNAQAFYRKVSETISGNKTVKQENLIRLLNPMLRGWAQYHHSVSAKRAYSRMEHLVFQRLWRWSRRRHPQKNSGWVRKKYFHSVGERQWVFAVPLVRADGSKGLLDLYQISGMAIKWHTKIKGEFDPFDPTWEQYGEKLRQGRMWESMRYRKQWAGLYMSQGGHCAHCGTALTEETGWHDHHLEYRMHGGTDALANRVLLHPHCHQQVHAGRIAVTKPVLP</sequence>
<accession>A0A7Z7N5D6</accession>
<dbReference type="EMBL" id="OCSU01000002">
    <property type="protein sequence ID" value="SOE82750.1"/>
    <property type="molecule type" value="Genomic_DNA"/>
</dbReference>
<dbReference type="PROSITE" id="PS50878">
    <property type="entry name" value="RT_POL"/>
    <property type="match status" value="1"/>
</dbReference>
<keyword evidence="3" id="KW-0695">RNA-directed DNA polymerase</keyword>
<dbReference type="Pfam" id="PF00078">
    <property type="entry name" value="RVT_1"/>
    <property type="match status" value="1"/>
</dbReference>
<dbReference type="GO" id="GO:0003964">
    <property type="term" value="F:RNA-directed DNA polymerase activity"/>
    <property type="evidence" value="ECO:0007669"/>
    <property type="project" value="UniProtKB-KW"/>
</dbReference>
<dbReference type="SUPFAM" id="SSF56672">
    <property type="entry name" value="DNA/RNA polymerases"/>
    <property type="match status" value="1"/>
</dbReference>
<dbReference type="InterPro" id="IPR025960">
    <property type="entry name" value="RVT_N"/>
</dbReference>
<dbReference type="GO" id="GO:0004519">
    <property type="term" value="F:endonuclease activity"/>
    <property type="evidence" value="ECO:0007669"/>
    <property type="project" value="InterPro"/>
</dbReference>
<dbReference type="CDD" id="cd00085">
    <property type="entry name" value="HNHc"/>
    <property type="match status" value="1"/>
</dbReference>
<dbReference type="GO" id="GO:0003676">
    <property type="term" value="F:nucleic acid binding"/>
    <property type="evidence" value="ECO:0007669"/>
    <property type="project" value="InterPro"/>
</dbReference>
<dbReference type="Pfam" id="PF13655">
    <property type="entry name" value="RVT_N"/>
    <property type="match status" value="1"/>
</dbReference>
<evidence type="ECO:0000259" key="2">
    <source>
        <dbReference type="PROSITE" id="PS50878"/>
    </source>
</evidence>
<dbReference type="InterPro" id="IPR013597">
    <property type="entry name" value="Mat_intron_G2"/>
</dbReference>
<dbReference type="Proteomes" id="UP000219522">
    <property type="component" value="Unassembled WGS sequence"/>
</dbReference>
<dbReference type="InterPro" id="IPR030931">
    <property type="entry name" value="Group_II_RT_mat"/>
</dbReference>
<dbReference type="InterPro" id="IPR043502">
    <property type="entry name" value="DNA/RNA_pol_sf"/>
</dbReference>
<dbReference type="InterPro" id="IPR000477">
    <property type="entry name" value="RT_dom"/>
</dbReference>
<dbReference type="InterPro" id="IPR003615">
    <property type="entry name" value="HNH_nuc"/>
</dbReference>
<dbReference type="SMART" id="SM00507">
    <property type="entry name" value="HNHc"/>
    <property type="match status" value="1"/>
</dbReference>
<dbReference type="CDD" id="cd01651">
    <property type="entry name" value="RT_G2_intron"/>
    <property type="match status" value="1"/>
</dbReference>
<name>A0A7Z7N5D6_9BURK</name>
<dbReference type="RefSeq" id="WP_062639221.1">
    <property type="nucleotide sequence ID" value="NZ_FCOG02000049.1"/>
</dbReference>
<keyword evidence="3" id="KW-0808">Transferase</keyword>
<dbReference type="OrthoDB" id="8538592at2"/>
<dbReference type="PANTHER" id="PTHR34047">
    <property type="entry name" value="NUCLEAR INTRON MATURASE 1, MITOCHONDRIAL-RELATED"/>
    <property type="match status" value="1"/>
</dbReference>
<dbReference type="NCBIfam" id="TIGR04416">
    <property type="entry name" value="group_II_RT_mat"/>
    <property type="match status" value="1"/>
</dbReference>
<dbReference type="InterPro" id="IPR051083">
    <property type="entry name" value="GrpII_Intron_Splice-Mob/Def"/>
</dbReference>
<proteinExistence type="inferred from homology"/>
<organism evidence="3 4">
    <name type="scientific">Caballeronia arationis</name>
    <dbReference type="NCBI Taxonomy" id="1777142"/>
    <lineage>
        <taxon>Bacteria</taxon>
        <taxon>Pseudomonadati</taxon>
        <taxon>Pseudomonadota</taxon>
        <taxon>Betaproteobacteria</taxon>
        <taxon>Burkholderiales</taxon>
        <taxon>Burkholderiaceae</taxon>
        <taxon>Caballeronia</taxon>
    </lineage>
</organism>
<dbReference type="Pfam" id="PF01844">
    <property type="entry name" value="HNH"/>
    <property type="match status" value="1"/>
</dbReference>
<evidence type="ECO:0000256" key="1">
    <source>
        <dbReference type="ARBA" id="ARBA00034120"/>
    </source>
</evidence>
<dbReference type="AlphaFoldDB" id="A0A7Z7N5D6"/>
<dbReference type="GO" id="GO:0008270">
    <property type="term" value="F:zinc ion binding"/>
    <property type="evidence" value="ECO:0007669"/>
    <property type="project" value="InterPro"/>
</dbReference>
<feature type="domain" description="Reverse transcriptase" evidence="2">
    <location>
        <begin position="96"/>
        <end position="332"/>
    </location>
</feature>
<gene>
    <name evidence="3" type="ORF">SAMN05446927_6095</name>
</gene>
<dbReference type="InterPro" id="IPR002711">
    <property type="entry name" value="HNH"/>
</dbReference>